<protein>
    <submittedName>
        <fullName evidence="3">Acyltransferase</fullName>
    </submittedName>
</protein>
<feature type="transmembrane region" description="Helical" evidence="1">
    <location>
        <begin position="225"/>
        <end position="245"/>
    </location>
</feature>
<dbReference type="InterPro" id="IPR002656">
    <property type="entry name" value="Acyl_transf_3_dom"/>
</dbReference>
<keyword evidence="3" id="KW-0012">Acyltransferase</keyword>
<keyword evidence="1" id="KW-1133">Transmembrane helix</keyword>
<evidence type="ECO:0000313" key="4">
    <source>
        <dbReference type="Proteomes" id="UP000305792"/>
    </source>
</evidence>
<dbReference type="RefSeq" id="WP_136531130.1">
    <property type="nucleotide sequence ID" value="NZ_STGX01000014.1"/>
</dbReference>
<organism evidence="3 4">
    <name type="scientific">Glycomyces paridis</name>
    <dbReference type="NCBI Taxonomy" id="2126555"/>
    <lineage>
        <taxon>Bacteria</taxon>
        <taxon>Bacillati</taxon>
        <taxon>Actinomycetota</taxon>
        <taxon>Actinomycetes</taxon>
        <taxon>Glycomycetales</taxon>
        <taxon>Glycomycetaceae</taxon>
        <taxon>Glycomyces</taxon>
    </lineage>
</organism>
<feature type="transmembrane region" description="Helical" evidence="1">
    <location>
        <begin position="196"/>
        <end position="213"/>
    </location>
</feature>
<feature type="transmembrane region" description="Helical" evidence="1">
    <location>
        <begin position="170"/>
        <end position="190"/>
    </location>
</feature>
<dbReference type="PANTHER" id="PTHR36927:SF3">
    <property type="entry name" value="GLUCANS BIOSYNTHESIS PROTEIN C"/>
    <property type="match status" value="1"/>
</dbReference>
<dbReference type="PANTHER" id="PTHR36927">
    <property type="entry name" value="BLR4337 PROTEIN"/>
    <property type="match status" value="1"/>
</dbReference>
<dbReference type="Pfam" id="PF01757">
    <property type="entry name" value="Acyl_transf_3"/>
    <property type="match status" value="1"/>
</dbReference>
<dbReference type="EMBL" id="STGX01000014">
    <property type="protein sequence ID" value="THV26501.1"/>
    <property type="molecule type" value="Genomic_DNA"/>
</dbReference>
<reference evidence="3 4" key="1">
    <citation type="journal article" date="2018" name="Int. J. Syst. Evol. Microbiol.">
        <title>Glycomyces paridis sp. nov., isolated from the medicinal plant Paris polyphylla.</title>
        <authorList>
            <person name="Fang X.M."/>
            <person name="Bai J.L."/>
            <person name="Su J."/>
            <person name="Zhao L.L."/>
            <person name="Liu H.Y."/>
            <person name="Ma B.P."/>
            <person name="Zhang Y.Q."/>
            <person name="Yu L.Y."/>
        </authorList>
    </citation>
    <scope>NUCLEOTIDE SEQUENCE [LARGE SCALE GENOMIC DNA]</scope>
    <source>
        <strain evidence="3 4">CPCC 204357</strain>
    </source>
</reference>
<feature type="transmembrane region" description="Helical" evidence="1">
    <location>
        <begin position="283"/>
        <end position="308"/>
    </location>
</feature>
<evidence type="ECO:0000313" key="3">
    <source>
        <dbReference type="EMBL" id="THV26501.1"/>
    </source>
</evidence>
<dbReference type="GO" id="GO:0016747">
    <property type="term" value="F:acyltransferase activity, transferring groups other than amino-acyl groups"/>
    <property type="evidence" value="ECO:0007669"/>
    <property type="project" value="InterPro"/>
</dbReference>
<dbReference type="OrthoDB" id="7375713at2"/>
<name>A0A4S8P9X5_9ACTN</name>
<evidence type="ECO:0000256" key="1">
    <source>
        <dbReference type="SAM" id="Phobius"/>
    </source>
</evidence>
<dbReference type="InterPro" id="IPR050623">
    <property type="entry name" value="Glucan_succinyl_AcylTrfase"/>
</dbReference>
<feature type="transmembrane region" description="Helical" evidence="1">
    <location>
        <begin position="251"/>
        <end position="271"/>
    </location>
</feature>
<feature type="transmembrane region" description="Helical" evidence="1">
    <location>
        <begin position="81"/>
        <end position="102"/>
    </location>
</feature>
<evidence type="ECO:0000259" key="2">
    <source>
        <dbReference type="Pfam" id="PF01757"/>
    </source>
</evidence>
<dbReference type="Proteomes" id="UP000305792">
    <property type="component" value="Unassembled WGS sequence"/>
</dbReference>
<feature type="transmembrane region" description="Helical" evidence="1">
    <location>
        <begin position="138"/>
        <end position="158"/>
    </location>
</feature>
<keyword evidence="1" id="KW-0472">Membrane</keyword>
<accession>A0A4S8P9X5</accession>
<keyword evidence="1" id="KW-0812">Transmembrane</keyword>
<gene>
    <name evidence="3" type="ORF">E9998_18255</name>
</gene>
<keyword evidence="3" id="KW-0808">Transferase</keyword>
<feature type="transmembrane region" description="Helical" evidence="1">
    <location>
        <begin position="314"/>
        <end position="336"/>
    </location>
</feature>
<sequence length="384" mass="42485">MRKDYIDWLRNLAILYLIPYHTARVFDGLNDFYIKGEPNAVADVVVSASYWFMPLLFLLSGVSSRHALQKRTAGAYARERFARLLVPFLFGCLLIVPPQAYYAMRFHLGYQGDYLDFLVKYFTDFSDWSEYAGGISPAHLWFILFLFVISLALLPLMTRLGRHDRLPRPLRGAGLVLVPSLALAALALLPDLSGKNIFVYAAYVLLGFILAADDALDRVEHVRRVSLVVALIGAAGIAVELAVLGPDSGPLAAAWRAAATWAAVLAMLGYGKRYLNVRSKFTAYFNPAAFPVYIVHQTILVAVGFYVVGVIDHGAIPFALIAVGTFVLSFGAYELLRRTGPTRFMFGLKSTRSAAMPLPSRGRSAAVPRSVSQGRVRLWSSRER</sequence>
<proteinExistence type="predicted"/>
<keyword evidence="4" id="KW-1185">Reference proteome</keyword>
<dbReference type="AlphaFoldDB" id="A0A4S8P9X5"/>
<feature type="transmembrane region" description="Helical" evidence="1">
    <location>
        <begin position="40"/>
        <end position="60"/>
    </location>
</feature>
<feature type="domain" description="Acyltransferase 3" evidence="2">
    <location>
        <begin position="4"/>
        <end position="333"/>
    </location>
</feature>
<comment type="caution">
    <text evidence="3">The sequence shown here is derived from an EMBL/GenBank/DDBJ whole genome shotgun (WGS) entry which is preliminary data.</text>
</comment>